<feature type="domain" description="DUF4334" evidence="2">
    <location>
        <begin position="118"/>
        <end position="171"/>
    </location>
</feature>
<dbReference type="eggNOG" id="ENOG503287S">
    <property type="taxonomic scope" value="Bacteria"/>
</dbReference>
<feature type="domain" description="GXWXG" evidence="1">
    <location>
        <begin position="21"/>
        <end position="75"/>
    </location>
</feature>
<organism evidence="3 4">
    <name type="scientific">Deinococcus maricopensis (strain DSM 21211 / LMG 22137 / NRRL B-23946 / LB-34)</name>
    <dbReference type="NCBI Taxonomy" id="709986"/>
    <lineage>
        <taxon>Bacteria</taxon>
        <taxon>Thermotogati</taxon>
        <taxon>Deinococcota</taxon>
        <taxon>Deinococci</taxon>
        <taxon>Deinococcales</taxon>
        <taxon>Deinococcaceae</taxon>
        <taxon>Deinococcus</taxon>
    </lineage>
</organism>
<proteinExistence type="predicted"/>
<reference evidence="4" key="2">
    <citation type="submission" date="2011-01" db="EMBL/GenBank/DDBJ databases">
        <title>The complete genome of Deinococcus maricopensis DSM 21211.</title>
        <authorList>
            <consortium name="US DOE Joint Genome Institute (JGI-PGF)"/>
            <person name="Lucas S."/>
            <person name="Copeland A."/>
            <person name="Lapidus A."/>
            <person name="Goodwin L."/>
            <person name="Pitluck S."/>
            <person name="Kyrpides N."/>
            <person name="Mavromatis K."/>
            <person name="Pagani I."/>
            <person name="Ivanova N."/>
            <person name="Ovchinnikova G."/>
            <person name="Zeytun A."/>
            <person name="Detter J.C."/>
            <person name="Han C."/>
            <person name="Land M."/>
            <person name="Hauser L."/>
            <person name="Markowitz V."/>
            <person name="Cheng J.-F."/>
            <person name="Hugenholtz P."/>
            <person name="Woyke T."/>
            <person name="Wu D."/>
            <person name="Pukall R."/>
            <person name="Gehrich-Schroeter G."/>
            <person name="Brambilla E."/>
            <person name="Klenk H.-P."/>
            <person name="Eisen J.A."/>
        </authorList>
    </citation>
    <scope>NUCLEOTIDE SEQUENCE [LARGE SCALE GENOMIC DNA]</scope>
    <source>
        <strain evidence="4">DSM 21211 / LMG 22137 / NRRL B-23946 / LB-34</strain>
    </source>
</reference>
<dbReference type="InterPro" id="IPR025951">
    <property type="entry name" value="GXWXG_dom"/>
</dbReference>
<dbReference type="STRING" id="709986.Deima_0072"/>
<dbReference type="Pfam" id="PF14232">
    <property type="entry name" value="DUF4334"/>
    <property type="match status" value="1"/>
</dbReference>
<gene>
    <name evidence="3" type="ordered locus">Deima_0072</name>
</gene>
<dbReference type="Pfam" id="PF14231">
    <property type="entry name" value="GXWXG"/>
    <property type="match status" value="1"/>
</dbReference>
<dbReference type="Proteomes" id="UP000008635">
    <property type="component" value="Chromosome"/>
</dbReference>
<sequence>MLTFDDALHLGCVSPEVALRIFDALPPLDTTALRGTWRGAEFPTGHPMDGLLSATGWYGKAFHDDESVHPLLFRGAHAEDIFPIDPARVPFSVRVPRHLPYRALITAARPLLQTPRYTARLRMTLYRGRVSATMIYDRQPIHDVFRRVNDRTVLGAMDARGFAAPYFFVLRQERP</sequence>
<dbReference type="AlphaFoldDB" id="E8U2Z8"/>
<dbReference type="Gene3D" id="2.40.128.580">
    <property type="entry name" value="GXWXG domain"/>
    <property type="match status" value="1"/>
</dbReference>
<dbReference type="KEGG" id="dmr:Deima_0072"/>
<evidence type="ECO:0000259" key="2">
    <source>
        <dbReference type="Pfam" id="PF14232"/>
    </source>
</evidence>
<name>E8U2Z8_DEIML</name>
<evidence type="ECO:0000313" key="4">
    <source>
        <dbReference type="Proteomes" id="UP000008635"/>
    </source>
</evidence>
<evidence type="ECO:0000259" key="1">
    <source>
        <dbReference type="Pfam" id="PF14231"/>
    </source>
</evidence>
<dbReference type="RefSeq" id="WP_013555241.1">
    <property type="nucleotide sequence ID" value="NC_014958.1"/>
</dbReference>
<dbReference type="HOGENOM" id="CLU_112092_0_0_0"/>
<dbReference type="OrthoDB" id="8905397at2"/>
<evidence type="ECO:0008006" key="5">
    <source>
        <dbReference type="Google" id="ProtNLM"/>
    </source>
</evidence>
<reference evidence="3 4" key="1">
    <citation type="journal article" date="2011" name="Stand. Genomic Sci.">
        <title>Complete genome sequence of Deinococcus maricopensis type strain (LB-34).</title>
        <authorList>
            <person name="Pukall R."/>
            <person name="Zeytun A."/>
            <person name="Lucas S."/>
            <person name="Lapidus A."/>
            <person name="Hammon N."/>
            <person name="Deshpande S."/>
            <person name="Nolan M."/>
            <person name="Cheng J.F."/>
            <person name="Pitluck S."/>
            <person name="Liolios K."/>
            <person name="Pagani I."/>
            <person name="Mikhailova N."/>
            <person name="Ivanova N."/>
            <person name="Mavromatis K."/>
            <person name="Pati A."/>
            <person name="Tapia R."/>
            <person name="Han C."/>
            <person name="Goodwin L."/>
            <person name="Chen A."/>
            <person name="Palaniappan K."/>
            <person name="Land M."/>
            <person name="Hauser L."/>
            <person name="Chang Y.J."/>
            <person name="Jeffries C.D."/>
            <person name="Brambilla E.M."/>
            <person name="Rohde M."/>
            <person name="Goker M."/>
            <person name="Detter J.C."/>
            <person name="Woyke T."/>
            <person name="Bristow J."/>
            <person name="Eisen J.A."/>
            <person name="Markowitz V."/>
            <person name="Hugenholtz P."/>
            <person name="Kyrpides N.C."/>
            <person name="Klenk H.P."/>
        </authorList>
    </citation>
    <scope>NUCLEOTIDE SEQUENCE [LARGE SCALE GENOMIC DNA]</scope>
    <source>
        <strain evidence="4">DSM 21211 / LMG 22137 / NRRL B-23946 / LB-34</strain>
    </source>
</reference>
<dbReference type="InterPro" id="IPR025568">
    <property type="entry name" value="DUF4334"/>
</dbReference>
<protein>
    <recommendedName>
        <fullName evidence="5">DUF4334 domain-containing protein</fullName>
    </recommendedName>
</protein>
<keyword evidence="4" id="KW-1185">Reference proteome</keyword>
<accession>E8U2Z8</accession>
<dbReference type="EMBL" id="CP002454">
    <property type="protein sequence ID" value="ADV65736.1"/>
    <property type="molecule type" value="Genomic_DNA"/>
</dbReference>
<evidence type="ECO:0000313" key="3">
    <source>
        <dbReference type="EMBL" id="ADV65736.1"/>
    </source>
</evidence>